<dbReference type="InterPro" id="IPR000682">
    <property type="entry name" value="PCMT"/>
</dbReference>
<dbReference type="EMBL" id="CP000542">
    <property type="protein sequence ID" value="ABM58096.1"/>
    <property type="molecule type" value="Genomic_DNA"/>
</dbReference>
<evidence type="ECO:0000256" key="3">
    <source>
        <dbReference type="ARBA" id="ARBA00030757"/>
    </source>
</evidence>
<dbReference type="PANTHER" id="PTHR11579:SF18">
    <property type="entry name" value="PROTEIN-L-ISOASPARTATE O-METHYLTRANSFERASE"/>
    <property type="match status" value="1"/>
</dbReference>
<dbReference type="Gene3D" id="3.40.50.150">
    <property type="entry name" value="Vaccinia Virus protein VP39"/>
    <property type="match status" value="1"/>
</dbReference>
<proteinExistence type="inferred from homology"/>
<dbReference type="PANTHER" id="PTHR11579">
    <property type="entry name" value="PROTEIN-L-ISOASPARTATE O-METHYLTRANSFERASE"/>
    <property type="match status" value="1"/>
</dbReference>
<dbReference type="KEGG" id="vei:Veis_2350"/>
<gene>
    <name evidence="4" type="ordered locus">Veis_2350</name>
</gene>
<dbReference type="RefSeq" id="WP_011810099.1">
    <property type="nucleotide sequence ID" value="NC_008786.1"/>
</dbReference>
<dbReference type="GO" id="GO:0004719">
    <property type="term" value="F:protein-L-isoaspartate (D-aspartate) O-methyltransferase activity"/>
    <property type="evidence" value="ECO:0007669"/>
    <property type="project" value="InterPro"/>
</dbReference>
<dbReference type="STRING" id="391735.Veis_2350"/>
<dbReference type="AlphaFoldDB" id="A1WKD9"/>
<organism evidence="4 5">
    <name type="scientific">Verminephrobacter eiseniae (strain EF01-2)</name>
    <dbReference type="NCBI Taxonomy" id="391735"/>
    <lineage>
        <taxon>Bacteria</taxon>
        <taxon>Pseudomonadati</taxon>
        <taxon>Pseudomonadota</taxon>
        <taxon>Betaproteobacteria</taxon>
        <taxon>Burkholderiales</taxon>
        <taxon>Comamonadaceae</taxon>
        <taxon>Verminephrobacter</taxon>
    </lineage>
</organism>
<dbReference type="GeneID" id="76460913"/>
<dbReference type="GO" id="GO:0032259">
    <property type="term" value="P:methylation"/>
    <property type="evidence" value="ECO:0007669"/>
    <property type="project" value="UniProtKB-KW"/>
</dbReference>
<evidence type="ECO:0000313" key="5">
    <source>
        <dbReference type="Proteomes" id="UP000000374"/>
    </source>
</evidence>
<keyword evidence="5" id="KW-1185">Reference proteome</keyword>
<evidence type="ECO:0000256" key="2">
    <source>
        <dbReference type="ARBA" id="ARBA00013346"/>
    </source>
</evidence>
<dbReference type="Pfam" id="PF01135">
    <property type="entry name" value="PCMT"/>
    <property type="match status" value="1"/>
</dbReference>
<sequence length="237" mass="25585">MNLPLNTSANPSDPVAQARYNMIEQQIRPWNVLDASVLELLAVVRREHFVPAAYRSLAFMDIEIPLLGSNAEQALRLGHSMLAPRVEARMLQDLQIAPTDRVLEIGAGSGYMAALLARRAAHVLALEIVPALADMARTNLRQAGIGNADVRQADGASDALAEGPFDVIVLSGSVAELPGALLSALREGGRLGAIVGMEPMMRFTVARRQGERLDTRSPWDANAPRLVNFPEPSGFTF</sequence>
<keyword evidence="4" id="KW-0489">Methyltransferase</keyword>
<keyword evidence="4" id="KW-0808">Transferase</keyword>
<comment type="similarity">
    <text evidence="1">Belongs to the methyltransferase superfamily. L-isoaspartyl/D-aspartyl protein methyltransferase family.</text>
</comment>
<accession>A1WKD9</accession>
<dbReference type="OrthoDB" id="9810066at2"/>
<protein>
    <recommendedName>
        <fullName evidence="2">Protein-L-isoaspartate O-methyltransferase</fullName>
    </recommendedName>
    <alternativeName>
        <fullName evidence="3">Protein L-isoaspartyl methyltransferase</fullName>
    </alternativeName>
</protein>
<dbReference type="eggNOG" id="COG2518">
    <property type="taxonomic scope" value="Bacteria"/>
</dbReference>
<dbReference type="SUPFAM" id="SSF53335">
    <property type="entry name" value="S-adenosyl-L-methionine-dependent methyltransferases"/>
    <property type="match status" value="1"/>
</dbReference>
<reference evidence="5" key="1">
    <citation type="submission" date="2006-12" db="EMBL/GenBank/DDBJ databases">
        <title>Complete sequence of chromosome 1 of Verminephrobacter eiseniae EF01-2.</title>
        <authorList>
            <person name="Copeland A."/>
            <person name="Lucas S."/>
            <person name="Lapidus A."/>
            <person name="Barry K."/>
            <person name="Detter J.C."/>
            <person name="Glavina del Rio T."/>
            <person name="Dalin E."/>
            <person name="Tice H."/>
            <person name="Pitluck S."/>
            <person name="Chertkov O."/>
            <person name="Brettin T."/>
            <person name="Bruce D."/>
            <person name="Han C."/>
            <person name="Tapia R."/>
            <person name="Gilna P."/>
            <person name="Schmutz J."/>
            <person name="Larimer F."/>
            <person name="Land M."/>
            <person name="Hauser L."/>
            <person name="Kyrpides N."/>
            <person name="Kim E."/>
            <person name="Stahl D."/>
            <person name="Richardson P."/>
        </authorList>
    </citation>
    <scope>NUCLEOTIDE SEQUENCE [LARGE SCALE GENOMIC DNA]</scope>
    <source>
        <strain evidence="5">EF01-2</strain>
    </source>
</reference>
<evidence type="ECO:0000313" key="4">
    <source>
        <dbReference type="EMBL" id="ABM58096.1"/>
    </source>
</evidence>
<dbReference type="CDD" id="cd02440">
    <property type="entry name" value="AdoMet_MTases"/>
    <property type="match status" value="1"/>
</dbReference>
<dbReference type="HOGENOM" id="CLU_055432_2_1_4"/>
<dbReference type="Proteomes" id="UP000000374">
    <property type="component" value="Chromosome"/>
</dbReference>
<name>A1WKD9_VEREI</name>
<dbReference type="InterPro" id="IPR029063">
    <property type="entry name" value="SAM-dependent_MTases_sf"/>
</dbReference>
<dbReference type="GO" id="GO:0005737">
    <property type="term" value="C:cytoplasm"/>
    <property type="evidence" value="ECO:0007669"/>
    <property type="project" value="TreeGrafter"/>
</dbReference>
<evidence type="ECO:0000256" key="1">
    <source>
        <dbReference type="ARBA" id="ARBA00005369"/>
    </source>
</evidence>